<dbReference type="Gene3D" id="1.10.555.10">
    <property type="entry name" value="Rho GTPase activation protein"/>
    <property type="match status" value="1"/>
</dbReference>
<organism evidence="10 11">
    <name type="scientific">Hydra vulgaris</name>
    <name type="common">Hydra</name>
    <name type="synonym">Hydra attenuata</name>
    <dbReference type="NCBI Taxonomy" id="6087"/>
    <lineage>
        <taxon>Eukaryota</taxon>
        <taxon>Metazoa</taxon>
        <taxon>Cnidaria</taxon>
        <taxon>Hydrozoa</taxon>
        <taxon>Hydroidolina</taxon>
        <taxon>Anthoathecata</taxon>
        <taxon>Aplanulata</taxon>
        <taxon>Hydridae</taxon>
        <taxon>Hydra</taxon>
    </lineage>
</organism>
<evidence type="ECO:0000256" key="7">
    <source>
        <dbReference type="ARBA" id="ARBA00023136"/>
    </source>
</evidence>
<dbReference type="InterPro" id="IPR047078">
    <property type="entry name" value="RhoGAP_OCRL1"/>
</dbReference>
<dbReference type="InterPro" id="IPR013783">
    <property type="entry name" value="Ig-like_fold"/>
</dbReference>
<protein>
    <submittedName>
        <fullName evidence="11">Inositol polyphosphate 5-phosphatase OCRL isoform X2</fullName>
    </submittedName>
</protein>
<dbReference type="CDD" id="cd04380">
    <property type="entry name" value="RhoGAP_OCRL1"/>
    <property type="match status" value="1"/>
</dbReference>
<dbReference type="Gene3D" id="2.60.40.10">
    <property type="entry name" value="Immunoglobulins"/>
    <property type="match status" value="1"/>
</dbReference>
<keyword evidence="6" id="KW-0443">Lipid metabolism</keyword>
<feature type="domain" description="Rho-GAP" evidence="9">
    <location>
        <begin position="794"/>
        <end position="995"/>
    </location>
</feature>
<keyword evidence="10" id="KW-1185">Reference proteome</keyword>
<accession>A0ABM4BLH5</accession>
<keyword evidence="5" id="KW-0378">Hydrolase</keyword>
<reference evidence="11" key="1">
    <citation type="submission" date="2025-08" db="UniProtKB">
        <authorList>
            <consortium name="RefSeq"/>
        </authorList>
    </citation>
    <scope>IDENTIFICATION</scope>
</reference>
<evidence type="ECO:0000256" key="1">
    <source>
        <dbReference type="ARBA" id="ARBA00004146"/>
    </source>
</evidence>
<dbReference type="Pfam" id="PF16776">
    <property type="entry name" value="INPP5B_PH"/>
    <property type="match status" value="1"/>
</dbReference>
<dbReference type="InterPro" id="IPR031896">
    <property type="entry name" value="INPP5B_PH_dom"/>
</dbReference>
<sequence length="995" mass="113480">MSNLQSIQSLLQNDEVCNTCIEGSLVSGWSRSPNFFAIVYSSSFKNHCLLIITHPGIGSKEVNIRSKYALAIDESFRFSTFNKTNTEIQYHVSSGLTTYTVEFSTGEATNKFFTLLSEIHGVALISGTNLSFDWLKKYNKSSCSTDGSWPLSEISKISLSTPVVTDCNISSFDPFNKDDNSSNVDLLRDFVDINPFDQKLEKPPTILNTNEKVFDLKDFDPLSQQEIEQSIKSDQMNSDLLRRSREVVSTRLSSGKSWIERTMSQVSFVPIGNEEETNSNSTNDAFDVLDSVDVSKLESFPLSIPLNRTSTDIKGFRARENYLRLHMAAREKEFTDIYPFSVFTGTWNVNGQLAFECLKPWIDCNVEPPDVLAIGFQELDLSAEALVFNDSSREDLWIKAIENALPKRADYFKLKHVRLVGMMLVVYVQTKHKMQVLCLEAETNATGIMGMMGNKGGVAIRFQLHNSTICFVNCHLAAHQTEYERRNQDYREIYNKIKFTLFQPHLSISDHDVIIWMGDLNYRFEELDPDQIKALSDDMDYEKLYLNDQLNLQRRLGKVFEGFSEGQINFKPTYKYDPGTDNWDTSEKTRVPAWCDRILWKGKNIQQITYRSHGELKLSDHKPVSSLFNVGIKVVDRSNERKVFEEIVRKLDKKENESLPQVKLGKHDFQFGDIDFMVEKKDIIPIANIGQSLVEFEFIPKLDETDVTKPWIRVNPSAGFIMPGDVTEIELFVLVDKLSAPLISLEKFRIDDILVLHLVDGKDFFITISGTFKPSVFGSCLQSLCYIYGPISQLSLDKVIKYQQNKSSSDTTDGIFDNKEPLEIPKELWLLIDHLHKYGMTQENILLQCGTDEEIIKIQKHLDTGTGGKLPGSIFSVGEALLLFLEALSEPVIPYQYQSICIDSCNNYVLCKQIICQIPECHANVFRYLTAFLRELLKQSAENKLDAKLLAAIFGGILLRPSIKQTKTQNKKTQNQIAQKKAKFVYHFLVNDYRD</sequence>
<evidence type="ECO:0000256" key="2">
    <source>
        <dbReference type="ARBA" id="ARBA00004580"/>
    </source>
</evidence>
<dbReference type="InterPro" id="IPR000300">
    <property type="entry name" value="IPPc"/>
</dbReference>
<dbReference type="GeneID" id="101238065"/>
<evidence type="ECO:0000259" key="9">
    <source>
        <dbReference type="PROSITE" id="PS50238"/>
    </source>
</evidence>
<dbReference type="InterPro" id="IPR048869">
    <property type="entry name" value="OCRL-1_2_ASH"/>
</dbReference>
<dbReference type="SUPFAM" id="SSF48350">
    <property type="entry name" value="GTPase activation domain, GAP"/>
    <property type="match status" value="1"/>
</dbReference>
<dbReference type="InterPro" id="IPR037793">
    <property type="entry name" value="OCRL1/INPP5B_INPP5c"/>
</dbReference>
<dbReference type="SMART" id="SM00128">
    <property type="entry name" value="IPPc"/>
    <property type="match status" value="1"/>
</dbReference>
<dbReference type="PROSITE" id="PS50238">
    <property type="entry name" value="RHOGAP"/>
    <property type="match status" value="1"/>
</dbReference>
<dbReference type="InterPro" id="IPR008936">
    <property type="entry name" value="Rho_GTPase_activation_prot"/>
</dbReference>
<dbReference type="PANTHER" id="PTHR11200">
    <property type="entry name" value="INOSITOL 5-PHOSPHATASE"/>
    <property type="match status" value="1"/>
</dbReference>
<dbReference type="InterPro" id="IPR000198">
    <property type="entry name" value="RhoGAP_dom"/>
</dbReference>
<keyword evidence="8" id="KW-0968">Cytoplasmic vesicle</keyword>
<dbReference type="SMART" id="SM00324">
    <property type="entry name" value="RhoGAP"/>
    <property type="match status" value="1"/>
</dbReference>
<proteinExistence type="inferred from homology"/>
<keyword evidence="4" id="KW-0967">Endosome</keyword>
<name>A0ABM4BLH5_HYDVU</name>
<dbReference type="CDD" id="cd09093">
    <property type="entry name" value="INPP5c_INPP5B"/>
    <property type="match status" value="1"/>
</dbReference>
<dbReference type="RefSeq" id="XP_065649886.1">
    <property type="nucleotide sequence ID" value="XM_065793814.1"/>
</dbReference>
<dbReference type="Gene3D" id="2.30.29.110">
    <property type="match status" value="1"/>
</dbReference>
<evidence type="ECO:0000313" key="10">
    <source>
        <dbReference type="Proteomes" id="UP001652625"/>
    </source>
</evidence>
<evidence type="ECO:0000256" key="4">
    <source>
        <dbReference type="ARBA" id="ARBA00022753"/>
    </source>
</evidence>
<dbReference type="Gene3D" id="3.60.10.10">
    <property type="entry name" value="Endonuclease/exonuclease/phosphatase"/>
    <property type="match status" value="1"/>
</dbReference>
<dbReference type="Pfam" id="PF00620">
    <property type="entry name" value="RhoGAP"/>
    <property type="match status" value="1"/>
</dbReference>
<comment type="similarity">
    <text evidence="3">Belongs to the inositol 1,4,5-trisphosphate 5-phosphatase type II family.</text>
</comment>
<evidence type="ECO:0000256" key="8">
    <source>
        <dbReference type="ARBA" id="ARBA00023329"/>
    </source>
</evidence>
<evidence type="ECO:0000256" key="3">
    <source>
        <dbReference type="ARBA" id="ARBA00005910"/>
    </source>
</evidence>
<dbReference type="Pfam" id="PF21310">
    <property type="entry name" value="OCRL-like_ASH"/>
    <property type="match status" value="1"/>
</dbReference>
<comment type="subcellular location">
    <subcellularLocation>
        <location evidence="2">Cytoplasmic vesicle</location>
        <location evidence="2">Phagosome membrane</location>
    </subcellularLocation>
    <subcellularLocation>
        <location evidence="1">Early endosome membrane</location>
    </subcellularLocation>
</comment>
<evidence type="ECO:0000256" key="6">
    <source>
        <dbReference type="ARBA" id="ARBA00023098"/>
    </source>
</evidence>
<dbReference type="Proteomes" id="UP001652625">
    <property type="component" value="Chromosome 03"/>
</dbReference>
<dbReference type="InterPro" id="IPR036691">
    <property type="entry name" value="Endo/exonu/phosph_ase_sf"/>
</dbReference>
<gene>
    <name evidence="11" type="primary">LOC101238065</name>
</gene>
<dbReference type="PANTHER" id="PTHR11200:SF300">
    <property type="entry name" value="TYPE II INOSITOL 1,4,5-TRISPHOSPHATE 5-PHOSPHATASE"/>
    <property type="match status" value="1"/>
</dbReference>
<keyword evidence="7" id="KW-0472">Membrane</keyword>
<evidence type="ECO:0000256" key="5">
    <source>
        <dbReference type="ARBA" id="ARBA00022801"/>
    </source>
</evidence>
<evidence type="ECO:0000313" key="11">
    <source>
        <dbReference type="RefSeq" id="XP_065649886.1"/>
    </source>
</evidence>
<dbReference type="InterPro" id="IPR046985">
    <property type="entry name" value="IP5"/>
</dbReference>
<dbReference type="SUPFAM" id="SSF56219">
    <property type="entry name" value="DNase I-like"/>
    <property type="match status" value="1"/>
</dbReference>
<dbReference type="Pfam" id="PF22669">
    <property type="entry name" value="Exo_endo_phos2"/>
    <property type="match status" value="1"/>
</dbReference>